<evidence type="ECO:0000313" key="2">
    <source>
        <dbReference type="EMBL" id="KAJ7347244.1"/>
    </source>
</evidence>
<feature type="region of interest" description="Disordered" evidence="1">
    <location>
        <begin position="1"/>
        <end position="103"/>
    </location>
</feature>
<dbReference type="EMBL" id="JARIHO010000019">
    <property type="protein sequence ID" value="KAJ7347244.1"/>
    <property type="molecule type" value="Genomic_DNA"/>
</dbReference>
<dbReference type="AlphaFoldDB" id="A0AAD7EQU7"/>
<reference evidence="2" key="1">
    <citation type="submission" date="2023-03" db="EMBL/GenBank/DDBJ databases">
        <title>Massive genome expansion in bonnet fungi (Mycena s.s.) driven by repeated elements and novel gene families across ecological guilds.</title>
        <authorList>
            <consortium name="Lawrence Berkeley National Laboratory"/>
            <person name="Harder C.B."/>
            <person name="Miyauchi S."/>
            <person name="Viragh M."/>
            <person name="Kuo A."/>
            <person name="Thoen E."/>
            <person name="Andreopoulos B."/>
            <person name="Lu D."/>
            <person name="Skrede I."/>
            <person name="Drula E."/>
            <person name="Henrissat B."/>
            <person name="Morin E."/>
            <person name="Kohler A."/>
            <person name="Barry K."/>
            <person name="LaButti K."/>
            <person name="Morin E."/>
            <person name="Salamov A."/>
            <person name="Lipzen A."/>
            <person name="Mereny Z."/>
            <person name="Hegedus B."/>
            <person name="Baldrian P."/>
            <person name="Stursova M."/>
            <person name="Weitz H."/>
            <person name="Taylor A."/>
            <person name="Grigoriev I.V."/>
            <person name="Nagy L.G."/>
            <person name="Martin F."/>
            <person name="Kauserud H."/>
        </authorList>
    </citation>
    <scope>NUCLEOTIDE SEQUENCE</scope>
    <source>
        <strain evidence="2">CBHHK002</strain>
    </source>
</reference>
<sequence length="218" mass="24240">MSSSRGKTAKLSEDDDEDDDEDVYSFPSSQKFSPLQLGFAESLSCANREPRSEEASENTPENGNSFFNSVAKSDVKERSRTRRAGVSDRQQWGVGGGNKEQDSVHVIPGDQRMHFPRAHPEVTSIPKNLVEFSIKVMNFLILKQSNEVTNLGTTHRKHRTSWHLNNHVQKVQPLSPAPCDSKNSTDSEAEALNGKLSQRMYGRAPLVTVRGEDSKPEG</sequence>
<gene>
    <name evidence="2" type="ORF">DFH08DRAFT_809005</name>
</gene>
<organism evidence="2 3">
    <name type="scientific">Mycena albidolilacea</name>
    <dbReference type="NCBI Taxonomy" id="1033008"/>
    <lineage>
        <taxon>Eukaryota</taxon>
        <taxon>Fungi</taxon>
        <taxon>Dikarya</taxon>
        <taxon>Basidiomycota</taxon>
        <taxon>Agaricomycotina</taxon>
        <taxon>Agaricomycetes</taxon>
        <taxon>Agaricomycetidae</taxon>
        <taxon>Agaricales</taxon>
        <taxon>Marasmiineae</taxon>
        <taxon>Mycenaceae</taxon>
        <taxon>Mycena</taxon>
    </lineage>
</organism>
<dbReference type="Proteomes" id="UP001218218">
    <property type="component" value="Unassembled WGS sequence"/>
</dbReference>
<accession>A0AAD7EQU7</accession>
<feature type="compositionally biased region" description="Acidic residues" evidence="1">
    <location>
        <begin position="13"/>
        <end position="23"/>
    </location>
</feature>
<name>A0AAD7EQU7_9AGAR</name>
<feature type="region of interest" description="Disordered" evidence="1">
    <location>
        <begin position="172"/>
        <end position="218"/>
    </location>
</feature>
<comment type="caution">
    <text evidence="2">The sequence shown here is derived from an EMBL/GenBank/DDBJ whole genome shotgun (WGS) entry which is preliminary data.</text>
</comment>
<keyword evidence="3" id="KW-1185">Reference proteome</keyword>
<evidence type="ECO:0000313" key="3">
    <source>
        <dbReference type="Proteomes" id="UP001218218"/>
    </source>
</evidence>
<feature type="compositionally biased region" description="Polar residues" evidence="1">
    <location>
        <begin position="57"/>
        <end position="71"/>
    </location>
</feature>
<evidence type="ECO:0000256" key="1">
    <source>
        <dbReference type="SAM" id="MobiDB-lite"/>
    </source>
</evidence>
<protein>
    <submittedName>
        <fullName evidence="2">Uncharacterized protein</fullName>
    </submittedName>
</protein>
<proteinExistence type="predicted"/>